<dbReference type="RefSeq" id="WP_237378182.1">
    <property type="nucleotide sequence ID" value="NZ_CP071793.1"/>
</dbReference>
<dbReference type="SMART" id="SM00228">
    <property type="entry name" value="PDZ"/>
    <property type="match status" value="2"/>
</dbReference>
<dbReference type="InterPro" id="IPR001940">
    <property type="entry name" value="Peptidase_S1C"/>
</dbReference>
<keyword evidence="3" id="KW-0378">Hydrolase</keyword>
<comment type="similarity">
    <text evidence="1">Belongs to the peptidase S1C family.</text>
</comment>
<feature type="signal peptide" evidence="4">
    <location>
        <begin position="1"/>
        <end position="20"/>
    </location>
</feature>
<keyword evidence="2" id="KW-0645">Protease</keyword>
<dbReference type="PRINTS" id="PR00834">
    <property type="entry name" value="PROTEASES2C"/>
</dbReference>
<evidence type="ECO:0000256" key="1">
    <source>
        <dbReference type="ARBA" id="ARBA00010541"/>
    </source>
</evidence>
<dbReference type="Gene3D" id="2.30.42.10">
    <property type="match status" value="2"/>
</dbReference>
<dbReference type="InterPro" id="IPR001478">
    <property type="entry name" value="PDZ"/>
</dbReference>
<evidence type="ECO:0000256" key="3">
    <source>
        <dbReference type="ARBA" id="ARBA00022801"/>
    </source>
</evidence>
<accession>A0A8A4TH42</accession>
<keyword evidence="4" id="KW-0732">Signal</keyword>
<dbReference type="InterPro" id="IPR043504">
    <property type="entry name" value="Peptidase_S1_PA_chymotrypsin"/>
</dbReference>
<dbReference type="Pfam" id="PF13365">
    <property type="entry name" value="Trypsin_2"/>
    <property type="match status" value="1"/>
</dbReference>
<dbReference type="KEGG" id="scor:J3U87_23335"/>
<dbReference type="Proteomes" id="UP000663929">
    <property type="component" value="Chromosome"/>
</dbReference>
<proteinExistence type="inferred from homology"/>
<dbReference type="SUPFAM" id="SSF50156">
    <property type="entry name" value="PDZ domain-like"/>
    <property type="match status" value="2"/>
</dbReference>
<dbReference type="SUPFAM" id="SSF50494">
    <property type="entry name" value="Trypsin-like serine proteases"/>
    <property type="match status" value="1"/>
</dbReference>
<protein>
    <submittedName>
        <fullName evidence="6">Trypsin-like peptidase domain-containing protein</fullName>
    </submittedName>
</protein>
<dbReference type="Pfam" id="PF13180">
    <property type="entry name" value="PDZ_2"/>
    <property type="match status" value="1"/>
</dbReference>
<dbReference type="InterPro" id="IPR009003">
    <property type="entry name" value="Peptidase_S1_PA"/>
</dbReference>
<dbReference type="InterPro" id="IPR036034">
    <property type="entry name" value="PDZ_sf"/>
</dbReference>
<dbReference type="EMBL" id="CP071793">
    <property type="protein sequence ID" value="QTD48524.1"/>
    <property type="molecule type" value="Genomic_DNA"/>
</dbReference>
<evidence type="ECO:0000256" key="4">
    <source>
        <dbReference type="SAM" id="SignalP"/>
    </source>
</evidence>
<dbReference type="Gene3D" id="2.40.10.10">
    <property type="entry name" value="Trypsin-like serine proteases"/>
    <property type="match status" value="2"/>
</dbReference>
<dbReference type="PANTHER" id="PTHR22939:SF129">
    <property type="entry name" value="SERINE PROTEASE HTRA2, MITOCHONDRIAL"/>
    <property type="match status" value="1"/>
</dbReference>
<feature type="domain" description="PDZ" evidence="5">
    <location>
        <begin position="243"/>
        <end position="324"/>
    </location>
</feature>
<organism evidence="6 7">
    <name type="scientific">Sulfidibacter corallicola</name>
    <dbReference type="NCBI Taxonomy" id="2818388"/>
    <lineage>
        <taxon>Bacteria</taxon>
        <taxon>Pseudomonadati</taxon>
        <taxon>Acidobacteriota</taxon>
        <taxon>Holophagae</taxon>
        <taxon>Acanthopleuribacterales</taxon>
        <taxon>Acanthopleuribacteraceae</taxon>
        <taxon>Sulfidibacter</taxon>
    </lineage>
</organism>
<dbReference type="PROSITE" id="PS50106">
    <property type="entry name" value="PDZ"/>
    <property type="match status" value="1"/>
</dbReference>
<evidence type="ECO:0000313" key="7">
    <source>
        <dbReference type="Proteomes" id="UP000663929"/>
    </source>
</evidence>
<dbReference type="PANTHER" id="PTHR22939">
    <property type="entry name" value="SERINE PROTEASE FAMILY S1C HTRA-RELATED"/>
    <property type="match status" value="1"/>
</dbReference>
<evidence type="ECO:0000259" key="5">
    <source>
        <dbReference type="PROSITE" id="PS50106"/>
    </source>
</evidence>
<dbReference type="AlphaFoldDB" id="A0A8A4TH42"/>
<evidence type="ECO:0000313" key="6">
    <source>
        <dbReference type="EMBL" id="QTD48524.1"/>
    </source>
</evidence>
<keyword evidence="7" id="KW-1185">Reference proteome</keyword>
<evidence type="ECO:0000256" key="2">
    <source>
        <dbReference type="ARBA" id="ARBA00022670"/>
    </source>
</evidence>
<dbReference type="GO" id="GO:0006508">
    <property type="term" value="P:proteolysis"/>
    <property type="evidence" value="ECO:0007669"/>
    <property type="project" value="UniProtKB-KW"/>
</dbReference>
<feature type="chain" id="PRO_5035149836" evidence="4">
    <location>
        <begin position="21"/>
        <end position="463"/>
    </location>
</feature>
<gene>
    <name evidence="6" type="ORF">J3U87_23335</name>
</gene>
<name>A0A8A4TH42_SULCO</name>
<sequence>MKLFSILSLSLIIVSTTAIAQPLEGFADLVEKTRSSVVHIQSTTQQVNRRQNSPYDFFFQPQTPRGQDTNSAGSGFLISSDGYVVTNRHVVERADEISVILHDEKRYLAKLIGSDDSMDIALLKIDAGNLPFLRLGNSDKMRVGDTVLALGYPLYLGFSVTSGIISGIGRNMNAGQVDLATYIQTDADITFGNSGGPLVNNRGDVVGINTMIVSRGETYGFAIPSALFKHSIDQLKRHGEVRRGALGVTLASLDDEAREYYGIQGGALIQNVANGFPAAKAGIRKDDVIIAVDGQKVRNSQDVIALIGNRPPGSVVDLELLSDGSKTRKTIKLTDRRRLTDPDSNFFSDAPDEPAREETGFESIGLSLLPLSEERLEEMGLEEPIEGVLIEGVAPGSLAESKQLTPGTVITHLNRQPITSVDQFKKVLGDVRSGGLVPVRVVQVLRTNYRVSRTERTVFLRKK</sequence>
<dbReference type="GO" id="GO:0004252">
    <property type="term" value="F:serine-type endopeptidase activity"/>
    <property type="evidence" value="ECO:0007669"/>
    <property type="project" value="InterPro"/>
</dbReference>
<reference evidence="6" key="1">
    <citation type="submission" date="2021-03" db="EMBL/GenBank/DDBJ databases">
        <title>Acanthopleuribacteraceae sp. M133.</title>
        <authorList>
            <person name="Wang G."/>
        </authorList>
    </citation>
    <scope>NUCLEOTIDE SEQUENCE</scope>
    <source>
        <strain evidence="6">M133</strain>
    </source>
</reference>